<evidence type="ECO:0000256" key="1">
    <source>
        <dbReference type="ARBA" id="ARBA00022771"/>
    </source>
</evidence>
<dbReference type="RefSeq" id="XP_049307871.1">
    <property type="nucleotide sequence ID" value="XM_049451914.1"/>
</dbReference>
<dbReference type="InterPro" id="IPR001841">
    <property type="entry name" value="Znf_RING"/>
</dbReference>
<feature type="compositionally biased region" description="Low complexity" evidence="5">
    <location>
        <begin position="313"/>
        <end position="329"/>
    </location>
</feature>
<evidence type="ECO:0000256" key="2">
    <source>
        <dbReference type="ARBA" id="ARBA00022833"/>
    </source>
</evidence>
<evidence type="ECO:0000256" key="5">
    <source>
        <dbReference type="SAM" id="MobiDB-lite"/>
    </source>
</evidence>
<protein>
    <submittedName>
        <fullName evidence="8">Homeobox protein 2 isoform X1</fullName>
    </submittedName>
</protein>
<feature type="compositionally biased region" description="Acidic residues" evidence="5">
    <location>
        <begin position="608"/>
        <end position="622"/>
    </location>
</feature>
<evidence type="ECO:0000313" key="7">
    <source>
        <dbReference type="Proteomes" id="UP001652620"/>
    </source>
</evidence>
<keyword evidence="2" id="KW-0862">Zinc</keyword>
<accession>A0ABM3JF62</accession>
<feature type="region of interest" description="Disordered" evidence="5">
    <location>
        <begin position="168"/>
        <end position="208"/>
    </location>
</feature>
<evidence type="ECO:0000313" key="8">
    <source>
        <dbReference type="RefSeq" id="XP_049307871.1"/>
    </source>
</evidence>
<dbReference type="GO" id="GO:0003677">
    <property type="term" value="F:DNA binding"/>
    <property type="evidence" value="ECO:0007669"/>
    <property type="project" value="UniProtKB-KW"/>
</dbReference>
<dbReference type="Gene3D" id="3.30.40.10">
    <property type="entry name" value="Zinc/RING finger domain, C3HC4 (zinc finger)"/>
    <property type="match status" value="1"/>
</dbReference>
<feature type="compositionally biased region" description="Low complexity" evidence="5">
    <location>
        <begin position="504"/>
        <end position="519"/>
    </location>
</feature>
<evidence type="ECO:0000256" key="4">
    <source>
        <dbReference type="SAM" id="Coils"/>
    </source>
</evidence>
<proteinExistence type="predicted"/>
<sequence length="698" mass="74509">MPFGRKSPLEALALPGVILAYKYSQFRQRRREAASRRVTERELAALHHKIDKLLSKLEESEPDPPTSQEDECVICINARATMQTSPCGHRVVCRRCFVKTIQSAVAQRLLPLRCVICRARVNRLTSSSGTWRIQESASSYSMGAKSWASAGVGAGGVHASASSYSMGDAHSGHHAFHPHPALHGRYPRSPNGGGRVAQSDSLYSMSSTGSSSLSGVSHMSAYSKTSSISSGLCSPASPISPSAMSAYTQTPVMNNHLAPPGASTSHGTLTLSPSGSSVSGSLSPRDDHHHSHSHSGGCPAGCSGAIPRKPLNSLSNSSSSGSSISSCSSFPPATHTYPGRRYTKGRLTDLQNRLPPIKEFRSPAKVPHPSPVHISNPRFRYSSYTKSSSSAHEIAPLLCEPPSPPKRPMNILAASASTNGLCPPPLKAGGTAKISPLVSKNSLPKNAYTLGNKDKKTPLNSTSGNTAKVNGKLSSTTTNNSNSKKVTYDANGNSVSLASTPIPKSSASNQNSNNKSYSAPTSRSNSSNRSFPLFSNTNSNHKEKADNKKNESMERKKKEEKLKMKAEKEARKVGVRERDATATPRTNGVCKDEHSKNTKQNIIKNVGGDDDDDDYEDDDKDEDDAHNVDGGRNGGGVGVGGGLLCLYGGLAAWKVMSEEKRLAKEEERLAKLIAKEEKKKGKKEAKELLIANDGNCKK</sequence>
<dbReference type="Proteomes" id="UP001652620">
    <property type="component" value="Chromosome 3"/>
</dbReference>
<keyword evidence="8" id="KW-0238">DNA-binding</keyword>
<feature type="compositionally biased region" description="Low complexity" evidence="5">
    <location>
        <begin position="474"/>
        <end position="483"/>
    </location>
</feature>
<gene>
    <name evidence="8" type="primary">LOC105233411</name>
</gene>
<feature type="compositionally biased region" description="Basic and acidic residues" evidence="5">
    <location>
        <begin position="540"/>
        <end position="580"/>
    </location>
</feature>
<dbReference type="InterPro" id="IPR013083">
    <property type="entry name" value="Znf_RING/FYVE/PHD"/>
</dbReference>
<feature type="compositionally biased region" description="Low complexity" evidence="5">
    <location>
        <begin position="263"/>
        <end position="283"/>
    </location>
</feature>
<feature type="compositionally biased region" description="Low complexity" evidence="5">
    <location>
        <begin position="199"/>
        <end position="208"/>
    </location>
</feature>
<feature type="compositionally biased region" description="Polar residues" evidence="5">
    <location>
        <begin position="458"/>
        <end position="468"/>
    </location>
</feature>
<keyword evidence="1 3" id="KW-0863">Zinc-finger</keyword>
<feature type="coiled-coil region" evidence="4">
    <location>
        <begin position="655"/>
        <end position="682"/>
    </location>
</feature>
<reference evidence="8" key="1">
    <citation type="submission" date="2025-08" db="UniProtKB">
        <authorList>
            <consortium name="RefSeq"/>
        </authorList>
    </citation>
    <scope>IDENTIFICATION</scope>
    <source>
        <tissue evidence="8">Adult</tissue>
    </source>
</reference>
<feature type="compositionally biased region" description="Basic residues" evidence="5">
    <location>
        <begin position="172"/>
        <end position="186"/>
    </location>
</feature>
<evidence type="ECO:0000256" key="3">
    <source>
        <dbReference type="PROSITE-ProRule" id="PRU00175"/>
    </source>
</evidence>
<feature type="region of interest" description="Disordered" evidence="5">
    <location>
        <begin position="431"/>
        <end position="634"/>
    </location>
</feature>
<feature type="region of interest" description="Disordered" evidence="5">
    <location>
        <begin position="252"/>
        <end position="347"/>
    </location>
</feature>
<keyword evidence="7" id="KW-1185">Reference proteome</keyword>
<dbReference type="PROSITE" id="PS50089">
    <property type="entry name" value="ZF_RING_2"/>
    <property type="match status" value="1"/>
</dbReference>
<name>A0ABM3JF62_BACDO</name>
<keyword evidence="1 3" id="KW-0479">Metal-binding</keyword>
<feature type="compositionally biased region" description="Polar residues" evidence="5">
    <location>
        <begin position="490"/>
        <end position="503"/>
    </location>
</feature>
<feature type="compositionally biased region" description="Low complexity" evidence="5">
    <location>
        <begin position="294"/>
        <end position="305"/>
    </location>
</feature>
<dbReference type="SUPFAM" id="SSF57850">
    <property type="entry name" value="RING/U-box"/>
    <property type="match status" value="1"/>
</dbReference>
<keyword evidence="4" id="KW-0175">Coiled coil</keyword>
<keyword evidence="8" id="KW-0371">Homeobox</keyword>
<feature type="compositionally biased region" description="Polar residues" evidence="5">
    <location>
        <begin position="520"/>
        <end position="539"/>
    </location>
</feature>
<dbReference type="GeneID" id="105233411"/>
<organism evidence="7 8">
    <name type="scientific">Bactrocera dorsalis</name>
    <name type="common">Oriental fruit fly</name>
    <name type="synonym">Dacus dorsalis</name>
    <dbReference type="NCBI Taxonomy" id="27457"/>
    <lineage>
        <taxon>Eukaryota</taxon>
        <taxon>Metazoa</taxon>
        <taxon>Ecdysozoa</taxon>
        <taxon>Arthropoda</taxon>
        <taxon>Hexapoda</taxon>
        <taxon>Insecta</taxon>
        <taxon>Pterygota</taxon>
        <taxon>Neoptera</taxon>
        <taxon>Endopterygota</taxon>
        <taxon>Diptera</taxon>
        <taxon>Brachycera</taxon>
        <taxon>Muscomorpha</taxon>
        <taxon>Tephritoidea</taxon>
        <taxon>Tephritidae</taxon>
        <taxon>Bactrocera</taxon>
        <taxon>Bactrocera</taxon>
    </lineage>
</organism>
<feature type="domain" description="RING-type" evidence="6">
    <location>
        <begin position="72"/>
        <end position="118"/>
    </location>
</feature>
<dbReference type="Pfam" id="PF13920">
    <property type="entry name" value="zf-C3HC4_3"/>
    <property type="match status" value="1"/>
</dbReference>
<evidence type="ECO:0000259" key="6">
    <source>
        <dbReference type="PROSITE" id="PS50089"/>
    </source>
</evidence>